<reference evidence="1 2" key="1">
    <citation type="journal article" date="2020" name="Nature">
        <title>Six reference-quality genomes reveal evolution of bat adaptations.</title>
        <authorList>
            <person name="Jebb D."/>
            <person name="Huang Z."/>
            <person name="Pippel M."/>
            <person name="Hughes G.M."/>
            <person name="Lavrichenko K."/>
            <person name="Devanna P."/>
            <person name="Winkler S."/>
            <person name="Jermiin L.S."/>
            <person name="Skirmuntt E.C."/>
            <person name="Katzourakis A."/>
            <person name="Burkitt-Gray L."/>
            <person name="Ray D.A."/>
            <person name="Sullivan K.A.M."/>
            <person name="Roscito J.G."/>
            <person name="Kirilenko B.M."/>
            <person name="Davalos L.M."/>
            <person name="Corthals A.P."/>
            <person name="Power M.L."/>
            <person name="Jones G."/>
            <person name="Ransome R.D."/>
            <person name="Dechmann D.K.N."/>
            <person name="Locatelli A.G."/>
            <person name="Puechmaille S.J."/>
            <person name="Fedrigo O."/>
            <person name="Jarvis E.D."/>
            <person name="Hiller M."/>
            <person name="Vernes S.C."/>
            <person name="Myers E.W."/>
            <person name="Teeling E.C."/>
        </authorList>
    </citation>
    <scope>NUCLEOTIDE SEQUENCE [LARGE SCALE GENOMIC DNA]</scope>
    <source>
        <strain evidence="1">MPipKuh1</strain>
        <tissue evidence="1">Flight muscle</tissue>
    </source>
</reference>
<sequence length="122" mass="13528">MREVNFGDPQAAQLNGLIVIFFQNSPFLFYSFPFRAMDTEANSEKQTAWLLNQLVAVSVKLLSKASDSSNDSNSYKQLGHSLAHRTASSEVAYNFGLLCLDAPKCAQDLRFLLSDIHVLVSP</sequence>
<gene>
    <name evidence="1" type="ORF">mPipKuh1_008404</name>
</gene>
<dbReference type="AlphaFoldDB" id="A0A7J7VMN4"/>
<comment type="caution">
    <text evidence="1">The sequence shown here is derived from an EMBL/GenBank/DDBJ whole genome shotgun (WGS) entry which is preliminary data.</text>
</comment>
<protein>
    <submittedName>
        <fullName evidence="1">Uncharacterized protein</fullName>
    </submittedName>
</protein>
<evidence type="ECO:0000313" key="2">
    <source>
        <dbReference type="Proteomes" id="UP000558488"/>
    </source>
</evidence>
<organism evidence="1 2">
    <name type="scientific">Pipistrellus kuhlii</name>
    <name type="common">Kuhl's pipistrelle</name>
    <dbReference type="NCBI Taxonomy" id="59472"/>
    <lineage>
        <taxon>Eukaryota</taxon>
        <taxon>Metazoa</taxon>
        <taxon>Chordata</taxon>
        <taxon>Craniata</taxon>
        <taxon>Vertebrata</taxon>
        <taxon>Euteleostomi</taxon>
        <taxon>Mammalia</taxon>
        <taxon>Eutheria</taxon>
        <taxon>Laurasiatheria</taxon>
        <taxon>Chiroptera</taxon>
        <taxon>Yangochiroptera</taxon>
        <taxon>Vespertilionidae</taxon>
        <taxon>Pipistrellus</taxon>
    </lineage>
</organism>
<dbReference type="EMBL" id="JACAGB010000014">
    <property type="protein sequence ID" value="KAF6326409.1"/>
    <property type="molecule type" value="Genomic_DNA"/>
</dbReference>
<proteinExistence type="predicted"/>
<accession>A0A7J7VMN4</accession>
<evidence type="ECO:0000313" key="1">
    <source>
        <dbReference type="EMBL" id="KAF6326409.1"/>
    </source>
</evidence>
<dbReference type="Proteomes" id="UP000558488">
    <property type="component" value="Unassembled WGS sequence"/>
</dbReference>
<name>A0A7J7VMN4_PIPKU</name>
<keyword evidence="2" id="KW-1185">Reference proteome</keyword>